<proteinExistence type="predicted"/>
<dbReference type="Pfam" id="PF09069">
    <property type="entry name" value="EF-hand_3"/>
    <property type="match status" value="1"/>
</dbReference>
<dbReference type="GO" id="GO:0099536">
    <property type="term" value="P:synaptic signaling"/>
    <property type="evidence" value="ECO:0007669"/>
    <property type="project" value="TreeGrafter"/>
</dbReference>
<evidence type="ECO:0000256" key="2">
    <source>
        <dbReference type="ARBA" id="ARBA00004278"/>
    </source>
</evidence>
<dbReference type="PROSITE" id="PS50135">
    <property type="entry name" value="ZF_ZZ_2"/>
    <property type="match status" value="1"/>
</dbReference>
<dbReference type="InterPro" id="IPR000433">
    <property type="entry name" value="Znf_ZZ"/>
</dbReference>
<dbReference type="InterPro" id="IPR043145">
    <property type="entry name" value="Znf_ZZ_sf"/>
</dbReference>
<evidence type="ECO:0000256" key="11">
    <source>
        <dbReference type="ARBA" id="ARBA00023212"/>
    </source>
</evidence>
<keyword evidence="12" id="KW-0175">Coiled coil</keyword>
<evidence type="ECO:0000256" key="13">
    <source>
        <dbReference type="SAM" id="MobiDB-lite"/>
    </source>
</evidence>
<dbReference type="PROSITE" id="PS50020">
    <property type="entry name" value="WW_DOMAIN_2"/>
    <property type="match status" value="1"/>
</dbReference>
<dbReference type="PROSITE" id="PS01357">
    <property type="entry name" value="ZF_ZZ_1"/>
    <property type="match status" value="1"/>
</dbReference>
<reference evidence="14" key="1">
    <citation type="journal article" date="2012" name="Nature">
        <title>The oyster genome reveals stress adaptation and complexity of shell formation.</title>
        <authorList>
            <person name="Zhang G."/>
            <person name="Fang X."/>
            <person name="Guo X."/>
            <person name="Li L."/>
            <person name="Luo R."/>
            <person name="Xu F."/>
            <person name="Yang P."/>
            <person name="Zhang L."/>
            <person name="Wang X."/>
            <person name="Qi H."/>
            <person name="Xiong Z."/>
            <person name="Que H."/>
            <person name="Xie Y."/>
            <person name="Holland P.W."/>
            <person name="Paps J."/>
            <person name="Zhu Y."/>
            <person name="Wu F."/>
            <person name="Chen Y."/>
            <person name="Wang J."/>
            <person name="Peng C."/>
            <person name="Meng J."/>
            <person name="Yang L."/>
            <person name="Liu J."/>
            <person name="Wen B."/>
            <person name="Zhang N."/>
            <person name="Huang Z."/>
            <person name="Zhu Q."/>
            <person name="Feng Y."/>
            <person name="Mount A."/>
            <person name="Hedgecock D."/>
            <person name="Xu Z."/>
            <person name="Liu Y."/>
            <person name="Domazet-Loso T."/>
            <person name="Du Y."/>
            <person name="Sun X."/>
            <person name="Zhang S."/>
            <person name="Liu B."/>
            <person name="Cheng P."/>
            <person name="Jiang X."/>
            <person name="Li J."/>
            <person name="Fan D."/>
            <person name="Wang W."/>
            <person name="Fu W."/>
            <person name="Wang T."/>
            <person name="Wang B."/>
            <person name="Zhang J."/>
            <person name="Peng Z."/>
            <person name="Li Y."/>
            <person name="Li N."/>
            <person name="Wang J."/>
            <person name="Chen M."/>
            <person name="He Y."/>
            <person name="Tan F."/>
            <person name="Song X."/>
            <person name="Zheng Q."/>
            <person name="Huang R."/>
            <person name="Yang H."/>
            <person name="Du X."/>
            <person name="Chen L."/>
            <person name="Yang M."/>
            <person name="Gaffney P.M."/>
            <person name="Wang S."/>
            <person name="Luo L."/>
            <person name="She Z."/>
            <person name="Ming Y."/>
            <person name="Huang W."/>
            <person name="Zhang S."/>
            <person name="Huang B."/>
            <person name="Zhang Y."/>
            <person name="Qu T."/>
            <person name="Ni P."/>
            <person name="Miao G."/>
            <person name="Wang J."/>
            <person name="Wang Q."/>
            <person name="Steinberg C.E."/>
            <person name="Wang H."/>
            <person name="Li N."/>
            <person name="Qian L."/>
            <person name="Zhang G."/>
            <person name="Li Y."/>
            <person name="Yang H."/>
            <person name="Liu X."/>
            <person name="Wang J."/>
            <person name="Yin Y."/>
            <person name="Wang J."/>
        </authorList>
    </citation>
    <scope>NUCLEOTIDE SEQUENCE [LARGE SCALE GENOMIC DNA]</scope>
    <source>
        <strain evidence="14">05x7-T-G4-1.051#20</strain>
    </source>
</reference>
<keyword evidence="10" id="KW-0009">Actin-binding</keyword>
<evidence type="ECO:0000256" key="5">
    <source>
        <dbReference type="ARBA" id="ARBA00022723"/>
    </source>
</evidence>
<dbReference type="InterPro" id="IPR050774">
    <property type="entry name" value="KCMF1/Dystrophin"/>
</dbReference>
<dbReference type="HOGENOM" id="CLU_001187_0_1_1"/>
<feature type="region of interest" description="Disordered" evidence="13">
    <location>
        <begin position="1742"/>
        <end position="1821"/>
    </location>
</feature>
<dbReference type="CDD" id="cd02334">
    <property type="entry name" value="ZZ_dystrophin"/>
    <property type="match status" value="1"/>
</dbReference>
<dbReference type="GO" id="GO:0005856">
    <property type="term" value="C:cytoskeleton"/>
    <property type="evidence" value="ECO:0007669"/>
    <property type="project" value="UniProtKB-SubCell"/>
</dbReference>
<dbReference type="GO" id="GO:0045202">
    <property type="term" value="C:synapse"/>
    <property type="evidence" value="ECO:0007669"/>
    <property type="project" value="GOC"/>
</dbReference>
<evidence type="ECO:0000256" key="1">
    <source>
        <dbReference type="ARBA" id="ARBA00004245"/>
    </source>
</evidence>
<dbReference type="Pfam" id="PF09068">
    <property type="entry name" value="EF-hand_2"/>
    <property type="match status" value="1"/>
</dbReference>
<keyword evidence="7" id="KW-0862">Zinc</keyword>
<keyword evidence="6" id="KW-0863">Zinc-finger</keyword>
<dbReference type="SMART" id="SM00150">
    <property type="entry name" value="SPEC"/>
    <property type="match status" value="9"/>
</dbReference>
<evidence type="ECO:0000256" key="9">
    <source>
        <dbReference type="ARBA" id="ARBA00023136"/>
    </source>
</evidence>
<dbReference type="GO" id="GO:0042383">
    <property type="term" value="C:sarcolemma"/>
    <property type="evidence" value="ECO:0007669"/>
    <property type="project" value="UniProtKB-SubCell"/>
</dbReference>
<dbReference type="SMART" id="SM00456">
    <property type="entry name" value="WW"/>
    <property type="match status" value="1"/>
</dbReference>
<evidence type="ECO:0000256" key="3">
    <source>
        <dbReference type="ARBA" id="ARBA00022475"/>
    </source>
</evidence>
<evidence type="ECO:0000256" key="4">
    <source>
        <dbReference type="ARBA" id="ARBA00022490"/>
    </source>
</evidence>
<keyword evidence="9" id="KW-0472">Membrane</keyword>
<evidence type="ECO:0000256" key="8">
    <source>
        <dbReference type="ARBA" id="ARBA00022837"/>
    </source>
</evidence>
<dbReference type="InterPro" id="IPR015154">
    <property type="entry name" value="EF-hand_dom_typ2"/>
</dbReference>
<protein>
    <submittedName>
        <fullName evidence="14">Dystrophin</fullName>
    </submittedName>
</protein>
<feature type="coiled-coil region" evidence="12">
    <location>
        <begin position="244"/>
        <end position="271"/>
    </location>
</feature>
<dbReference type="CDD" id="cd00176">
    <property type="entry name" value="SPEC"/>
    <property type="match status" value="3"/>
</dbReference>
<keyword evidence="5" id="KW-0479">Metal-binding</keyword>
<dbReference type="FunFam" id="3.30.60.90:FF:000001">
    <property type="entry name" value="Dystrophin isoform 2"/>
    <property type="match status" value="1"/>
</dbReference>
<dbReference type="InParanoid" id="K1S5H9"/>
<dbReference type="CDD" id="cd16242">
    <property type="entry name" value="EFh_DMD_like"/>
    <property type="match status" value="1"/>
</dbReference>
<dbReference type="PANTHER" id="PTHR12268:SF14">
    <property type="entry name" value="DYSTROPHIN-1"/>
    <property type="match status" value="1"/>
</dbReference>
<dbReference type="InterPro" id="IPR001202">
    <property type="entry name" value="WW_dom"/>
</dbReference>
<dbReference type="InterPro" id="IPR011992">
    <property type="entry name" value="EF-hand-dom_pair"/>
</dbReference>
<name>K1S5H9_MAGGI</name>
<dbReference type="Pfam" id="PF00397">
    <property type="entry name" value="WW"/>
    <property type="match status" value="1"/>
</dbReference>
<dbReference type="PANTHER" id="PTHR12268">
    <property type="entry name" value="E3 UBIQUITIN-PROTEIN LIGASE KCMF1"/>
    <property type="match status" value="1"/>
</dbReference>
<feature type="compositionally biased region" description="Polar residues" evidence="13">
    <location>
        <begin position="1801"/>
        <end position="1818"/>
    </location>
</feature>
<accession>K1S5H9</accession>
<dbReference type="GO" id="GO:0008270">
    <property type="term" value="F:zinc ion binding"/>
    <property type="evidence" value="ECO:0007669"/>
    <property type="project" value="UniProtKB-KW"/>
</dbReference>
<dbReference type="GO" id="GO:0003779">
    <property type="term" value="F:actin binding"/>
    <property type="evidence" value="ECO:0007669"/>
    <property type="project" value="UniProtKB-KW"/>
</dbReference>
<dbReference type="Gene3D" id="3.30.60.90">
    <property type="match status" value="1"/>
</dbReference>
<evidence type="ECO:0000256" key="12">
    <source>
        <dbReference type="SAM" id="Coils"/>
    </source>
</evidence>
<keyword evidence="11" id="KW-0206">Cytoskeleton</keyword>
<dbReference type="InterPro" id="IPR036020">
    <property type="entry name" value="WW_dom_sf"/>
</dbReference>
<dbReference type="InterPro" id="IPR018159">
    <property type="entry name" value="Spectrin/alpha-actinin"/>
</dbReference>
<gene>
    <name evidence="14" type="ORF">CGI_10026650</name>
</gene>
<dbReference type="Pfam" id="PF00435">
    <property type="entry name" value="Spectrin"/>
    <property type="match status" value="4"/>
</dbReference>
<feature type="coiled-coil region" evidence="12">
    <location>
        <begin position="558"/>
        <end position="591"/>
    </location>
</feature>
<organism evidence="14">
    <name type="scientific">Magallana gigas</name>
    <name type="common">Pacific oyster</name>
    <name type="synonym">Crassostrea gigas</name>
    <dbReference type="NCBI Taxonomy" id="29159"/>
    <lineage>
        <taxon>Eukaryota</taxon>
        <taxon>Metazoa</taxon>
        <taxon>Spiralia</taxon>
        <taxon>Lophotrochozoa</taxon>
        <taxon>Mollusca</taxon>
        <taxon>Bivalvia</taxon>
        <taxon>Autobranchia</taxon>
        <taxon>Pteriomorphia</taxon>
        <taxon>Ostreida</taxon>
        <taxon>Ostreoidea</taxon>
        <taxon>Ostreidae</taxon>
        <taxon>Magallana</taxon>
    </lineage>
</organism>
<evidence type="ECO:0000256" key="6">
    <source>
        <dbReference type="ARBA" id="ARBA00022771"/>
    </source>
</evidence>
<keyword evidence="3" id="KW-1003">Cell membrane</keyword>
<dbReference type="SMART" id="SM00291">
    <property type="entry name" value="ZnF_ZZ"/>
    <property type="match status" value="1"/>
</dbReference>
<feature type="coiled-coil region" evidence="12">
    <location>
        <begin position="1642"/>
        <end position="1679"/>
    </location>
</feature>
<dbReference type="Gene3D" id="2.20.70.10">
    <property type="match status" value="1"/>
</dbReference>
<evidence type="ECO:0000256" key="7">
    <source>
        <dbReference type="ARBA" id="ARBA00022833"/>
    </source>
</evidence>
<dbReference type="SUPFAM" id="SSF57850">
    <property type="entry name" value="RING/U-box"/>
    <property type="match status" value="1"/>
</dbReference>
<dbReference type="Gene3D" id="1.20.58.60">
    <property type="match status" value="7"/>
</dbReference>
<dbReference type="SUPFAM" id="SSF46966">
    <property type="entry name" value="Spectrin repeat"/>
    <property type="match status" value="7"/>
</dbReference>
<dbReference type="EMBL" id="JH816980">
    <property type="protein sequence ID" value="EKC42586.1"/>
    <property type="molecule type" value="Genomic_DNA"/>
</dbReference>
<evidence type="ECO:0000256" key="10">
    <source>
        <dbReference type="ARBA" id="ARBA00023203"/>
    </source>
</evidence>
<dbReference type="SUPFAM" id="SSF51045">
    <property type="entry name" value="WW domain"/>
    <property type="match status" value="1"/>
</dbReference>
<comment type="subcellular location">
    <subcellularLocation>
        <location evidence="2">Cell membrane</location>
        <location evidence="2">Sarcolemma</location>
        <topology evidence="2">Peripheral membrane protein</topology>
        <orientation evidence="2">Cytoplasmic side</orientation>
    </subcellularLocation>
    <subcellularLocation>
        <location evidence="1">Cytoplasm</location>
        <location evidence="1">Cytoskeleton</location>
    </subcellularLocation>
</comment>
<evidence type="ECO:0000313" key="14">
    <source>
        <dbReference type="EMBL" id="EKC42586.1"/>
    </source>
</evidence>
<dbReference type="Pfam" id="PF00569">
    <property type="entry name" value="ZZ"/>
    <property type="match status" value="1"/>
</dbReference>
<keyword evidence="8" id="KW-0106">Calcium</keyword>
<dbReference type="GO" id="GO:0005737">
    <property type="term" value="C:cytoplasm"/>
    <property type="evidence" value="ECO:0007669"/>
    <property type="project" value="UniProtKB-ARBA"/>
</dbReference>
<dbReference type="InterPro" id="IPR015153">
    <property type="entry name" value="EF-hand_dom_typ1"/>
</dbReference>
<dbReference type="CDD" id="cd00201">
    <property type="entry name" value="WW"/>
    <property type="match status" value="1"/>
</dbReference>
<feature type="compositionally biased region" description="Low complexity" evidence="13">
    <location>
        <begin position="1747"/>
        <end position="1756"/>
    </location>
</feature>
<keyword evidence="4" id="KW-0963">Cytoplasm</keyword>
<dbReference type="SUPFAM" id="SSF47473">
    <property type="entry name" value="EF-hand"/>
    <property type="match status" value="2"/>
</dbReference>
<sequence>MAQIHNRIITVPYDPELIKRWTRASEQWKRFHANFKEITTWLLVAESNLENNGDASHKEIKNGLQTHQTTLSNMNTTGNDIIGQSNMLDAKGMREKLDAINRRWEALYEAVQEKKDRTWTSDSKQWERFHADMRQVTTWLLVAEADLERKGRAAYENILNNMNAEGGEVIQQSNKNDAHTLREKLDHINRRWDKLCQAVLHPSDSSAESMKTSDFSTEMDELFLWIDETENVLASYVTLDEKSLDETLEKIKDKEDEVKGKRRMLQEINTKGEKLLRETTLTPGDKENIHKDLDSLNQRFDKVAGEIPQHISRTEQRLHKLQQFQSEVSQLQQWLTATRALLEAQHHPVSATSVDQDDSIVVDPQSTRAAIESHRENVDSINSQYGDLMEECAEQEVVMPDSIQHQINEVNSDWEKLQGLMDRIKPVTDNFLEEVLTQVKVSQMQQTVVIETRQTTEVNQSSLILDFDRSVAELRDWLTLLERMLKSQRVTVGDISDIEQTIMKQKTKRECGASMDLTQHDLSTLDFEAVHALISDIYEQLLILKNVLQDMESKRPQLEQVLSTARDLQKQRMSEEDKKILKDRAEKLQEHWEEALSHVNQRKTQLDDMLLECRQFDEMHAEFERWLGQIEEDLHANPVRASGTNIDQQIAKQKQLQSEVDERQRIIDKLKKLASKLIDEYSTDDTSHIKLQLEKAMNRWSTLLHRLAFNIKSLQNNKNSLSQLDGTLEVFLGWMREMDKSLVRLVEETGRGDVRQNQELCSEYLVQFKVFDRVSAEDLQAEVDTNKTTYESLNSSGARLTRTMGVSDAQALHRRLEEMNQRWVSLMTKSMEISMRLIALVGQRSDTPTIFDGKSDTSSPSLSLRSDTSSLCGEFAASEEPMRVIALVGHRTNGCQSLNRRKKKKVTWGRLESNADQWLHLVNTLQELIGWVLEKQQELLAQRPLGGDTEALQRQNMDNQRLLMSLDTKRPIVEQSLEAGRFYLREEGLERRLSQDSVDSHESEALAQGEVTHEAQHLIIKIRRQVRLLNRKWTELNQGCHEWQSRIGHASEIMSHLQSGLEKMEGHLVQAEQSKAKWAPVGDIARENLQREIQHTKSFQMSLEPLQRDAELVNELANQLQALHVVLSHTNVHKLEDYNTRFKELQIQSEDRLRDLTETLREFGPESQHFLSEWRKKRDHKIMEVNDSEQEVVWVLREWQDCPIKRNTANKGTGVGTASVGHPWERAVSGNKVPYYINHNTATTHWDHPMMTDLMDTLADLNNVRFAAYRTAMKLRMLQKKLRLDLVAMTLATESFDAHNLRGRNDNVIDVIDMIRCLKTMYERIEAKHQKLVNISLCVDLVLNWILNVYDIARSGKIRVLSFKVGILLLCNGHLDDKYKFLFRLIADTNGFSDKRRLGLLLHDCMQVPRQLGEVASFGGSNIEPSVRSCFEMANGRPEIQVSHFLEWLKLEPQSLVWLPVLHRLAAAETAKHQAKCNICKEYPIVGFRYRCLRCFNFDICQNCFFSGRKAKNHKLAHPMQEYCTATTSGEDVRDFTKVLKNKFKSKRYFKKHPRLGFLPVQTVLEGDVLDSPSPSPQHSISSHDMHSRLELYANRLAEVEQRQNSSTPDSDDEHHLIAQYCQSLNGDTSTQALKSPMQIMMAVDSEQKSELQAMIRDLEDENKTLQAEYDRLREANEMRVVNGNGFSDSMEEPEDHDEEMIAEAKLLRQHKGRLESRMRILEDHNKQLEAQLQRLRHLLDQPQETSVPVNNSVPISPSPTHPTPQSQSKPRFSPVQESTPKVNGHSEKSTEENGDISDIVPNTSTSFSEEKGNSSVGNLFHSAGQIGKAVGSLVEVMTEDGEPEED</sequence>
<dbReference type="GO" id="GO:0016010">
    <property type="term" value="C:dystrophin-associated glycoprotein complex"/>
    <property type="evidence" value="ECO:0007669"/>
    <property type="project" value="UniProtKB-ARBA"/>
</dbReference>
<dbReference type="Gene3D" id="1.10.238.10">
    <property type="entry name" value="EF-hand"/>
    <property type="match status" value="2"/>
</dbReference>
<dbReference type="InterPro" id="IPR002017">
    <property type="entry name" value="Spectrin_repeat"/>
</dbReference>